<dbReference type="Gene3D" id="3.30.1140.32">
    <property type="entry name" value="Ribosomal protein S3, C-terminal domain"/>
    <property type="match status" value="1"/>
</dbReference>
<dbReference type="InterPro" id="IPR009019">
    <property type="entry name" value="KH_sf_prok-type"/>
</dbReference>
<evidence type="ECO:0000256" key="8">
    <source>
        <dbReference type="RuleBase" id="RU003624"/>
    </source>
</evidence>
<accession>A0A024B4B9</accession>
<feature type="domain" description="KH type-2" evidence="10">
    <location>
        <begin position="47"/>
        <end position="118"/>
    </location>
</feature>
<dbReference type="PANTHER" id="PTHR11760:SF19">
    <property type="entry name" value="SMALL RIBOSOMAL SUBUNIT PROTEIN US3C"/>
    <property type="match status" value="1"/>
</dbReference>
<dbReference type="InterPro" id="IPR057258">
    <property type="entry name" value="Ribosomal_uS3"/>
</dbReference>
<dbReference type="RefSeq" id="YP_009033824.1">
    <property type="nucleotide sequence ID" value="NC_024169.1"/>
</dbReference>
<organism evidence="11">
    <name type="scientific">Mesotaenium endlicherianum</name>
    <dbReference type="NCBI Taxonomy" id="184485"/>
    <lineage>
        <taxon>Eukaryota</taxon>
        <taxon>Viridiplantae</taxon>
        <taxon>Streptophyta</taxon>
        <taxon>Zygnematophyceae</taxon>
        <taxon>Zygnematophycidae</taxon>
        <taxon>Zygnematales</taxon>
        <taxon>Mesotaeniaceae</taxon>
        <taxon>Mesotaenium</taxon>
    </lineage>
</organism>
<dbReference type="GeneID" id="19524097"/>
<dbReference type="InterPro" id="IPR004044">
    <property type="entry name" value="KH_dom_type_2"/>
</dbReference>
<evidence type="ECO:0000256" key="7">
    <source>
        <dbReference type="HAMAP-Rule" id="MF_01309"/>
    </source>
</evidence>
<evidence type="ECO:0000259" key="10">
    <source>
        <dbReference type="PROSITE" id="PS50823"/>
    </source>
</evidence>
<evidence type="ECO:0000256" key="5">
    <source>
        <dbReference type="ARBA" id="ARBA00023274"/>
    </source>
</evidence>
<evidence type="ECO:0000256" key="6">
    <source>
        <dbReference type="ARBA" id="ARBA00035154"/>
    </source>
</evidence>
<sequence>MGQKTHPLGFRLALTQSHHAIWFAPSNLYSEQLQIDERMRNCIKEYIRKYVRSAFSNGGITRVEIQRKTDLIHVVIYTGFPALLVENENRDIEPLRRELQVALGPVNDQLRVSLAQIDNPYAEAAILAAYIASQLEDRVPFRRAMKEIIQLASKKGGVKGIKVQIAGRLNGAEIARVEWAREGRVPLQTLRAHIDYSHCPAQTIYGVLGIKVWTFQESSS</sequence>
<dbReference type="InterPro" id="IPR001351">
    <property type="entry name" value="Ribosomal_uS3_C"/>
</dbReference>
<dbReference type="Gene3D" id="3.30.300.20">
    <property type="match status" value="1"/>
</dbReference>
<keyword evidence="9 11" id="KW-0150">Chloroplast</keyword>
<comment type="subcellular location">
    <subcellularLocation>
        <location evidence="7 9">Plastid</location>
        <location evidence="7 9">Chloroplast</location>
    </subcellularLocation>
</comment>
<dbReference type="GO" id="GO:0022627">
    <property type="term" value="C:cytosolic small ribosomal subunit"/>
    <property type="evidence" value="ECO:0007669"/>
    <property type="project" value="TreeGrafter"/>
</dbReference>
<dbReference type="InterPro" id="IPR015946">
    <property type="entry name" value="KH_dom-like_a/b"/>
</dbReference>
<dbReference type="InterPro" id="IPR018280">
    <property type="entry name" value="Ribosomal_uS3_CS"/>
</dbReference>
<keyword evidence="9 11" id="KW-0934">Plastid</keyword>
<dbReference type="HAMAP" id="MF_01309_B">
    <property type="entry name" value="Ribosomal_uS3_B"/>
    <property type="match status" value="1"/>
</dbReference>
<dbReference type="InterPro" id="IPR036419">
    <property type="entry name" value="Ribosomal_S3_C_sf"/>
</dbReference>
<dbReference type="SUPFAM" id="SSF54821">
    <property type="entry name" value="Ribosomal protein S3 C-terminal domain"/>
    <property type="match status" value="1"/>
</dbReference>
<dbReference type="GO" id="GO:0019843">
    <property type="term" value="F:rRNA binding"/>
    <property type="evidence" value="ECO:0007669"/>
    <property type="project" value="UniProtKB-UniRule"/>
</dbReference>
<dbReference type="AlphaFoldDB" id="A0A024B4B9"/>
<dbReference type="InterPro" id="IPR005704">
    <property type="entry name" value="Ribosomal_uS3_bac-typ"/>
</dbReference>
<proteinExistence type="inferred from homology"/>
<protein>
    <recommendedName>
        <fullName evidence="6 7">Small ribosomal subunit protein uS3c</fullName>
    </recommendedName>
</protein>
<evidence type="ECO:0000256" key="1">
    <source>
        <dbReference type="ARBA" id="ARBA00010761"/>
    </source>
</evidence>
<dbReference type="GO" id="GO:0003735">
    <property type="term" value="F:structural constituent of ribosome"/>
    <property type="evidence" value="ECO:0007669"/>
    <property type="project" value="InterPro"/>
</dbReference>
<comment type="subunit">
    <text evidence="7 9">Part of the 30S ribosomal subunit.</text>
</comment>
<gene>
    <name evidence="7 11" type="primary">rps3</name>
</gene>
<evidence type="ECO:0000256" key="9">
    <source>
        <dbReference type="RuleBase" id="RU003626"/>
    </source>
</evidence>
<geneLocation type="chloroplast" evidence="11"/>
<evidence type="ECO:0000256" key="4">
    <source>
        <dbReference type="ARBA" id="ARBA00022980"/>
    </source>
</evidence>
<dbReference type="CDD" id="cd02412">
    <property type="entry name" value="KH-II_30S_S3"/>
    <property type="match status" value="1"/>
</dbReference>
<comment type="similarity">
    <text evidence="1 7 8">Belongs to the universal ribosomal protein uS3 family.</text>
</comment>
<keyword evidence="2 7" id="KW-0699">rRNA-binding</keyword>
<evidence type="ECO:0000256" key="3">
    <source>
        <dbReference type="ARBA" id="ARBA00022884"/>
    </source>
</evidence>
<dbReference type="GO" id="GO:0006412">
    <property type="term" value="P:translation"/>
    <property type="evidence" value="ECO:0007669"/>
    <property type="project" value="UniProtKB-UniRule"/>
</dbReference>
<dbReference type="NCBIfam" id="TIGR01009">
    <property type="entry name" value="rpsC_bact"/>
    <property type="match status" value="1"/>
</dbReference>
<evidence type="ECO:0000256" key="2">
    <source>
        <dbReference type="ARBA" id="ARBA00022730"/>
    </source>
</evidence>
<dbReference type="GO" id="GO:0009507">
    <property type="term" value="C:chloroplast"/>
    <property type="evidence" value="ECO:0007669"/>
    <property type="project" value="UniProtKB-SubCell"/>
</dbReference>
<dbReference type="Pfam" id="PF00189">
    <property type="entry name" value="Ribosomal_S3_C"/>
    <property type="match status" value="1"/>
</dbReference>
<dbReference type="EMBL" id="KJ461682">
    <property type="protein sequence ID" value="AHZ11207.1"/>
    <property type="molecule type" value="Genomic_DNA"/>
</dbReference>
<keyword evidence="3 7" id="KW-0694">RNA-binding</keyword>
<dbReference type="PROSITE" id="PS00548">
    <property type="entry name" value="RIBOSOMAL_S3"/>
    <property type="match status" value="1"/>
</dbReference>
<evidence type="ECO:0000313" key="11">
    <source>
        <dbReference type="EMBL" id="AHZ11207.1"/>
    </source>
</evidence>
<keyword evidence="4 7" id="KW-0689">Ribosomal protein</keyword>
<dbReference type="PROSITE" id="PS50823">
    <property type="entry name" value="KH_TYPE_2"/>
    <property type="match status" value="1"/>
</dbReference>
<dbReference type="SUPFAM" id="SSF54814">
    <property type="entry name" value="Prokaryotic type KH domain (KH-domain type II)"/>
    <property type="match status" value="1"/>
</dbReference>
<name>A0A024B4B9_9VIRI</name>
<dbReference type="PANTHER" id="PTHR11760">
    <property type="entry name" value="30S/40S RIBOSOMAL PROTEIN S3"/>
    <property type="match status" value="1"/>
</dbReference>
<reference evidence="11" key="1">
    <citation type="journal article" date="2014" name="Genome Biol. Evol.">
        <title>Analyses of charophyte chloroplast genomes help characterize the ancestral chloroplast genome of land plants.</title>
        <authorList>
            <person name="Civan P."/>
            <person name="Foster P.G."/>
            <person name="Embley M.T."/>
            <person name="Seneca A."/>
            <person name="Cox C.J."/>
        </authorList>
    </citation>
    <scope>NUCLEOTIDE SEQUENCE</scope>
</reference>
<keyword evidence="5 7" id="KW-0687">Ribonucleoprotein</keyword>